<dbReference type="EMBL" id="MCFE01000268">
    <property type="protein sequence ID" value="ORX92606.1"/>
    <property type="molecule type" value="Genomic_DNA"/>
</dbReference>
<sequence length="265" mass="30185">MSESSTNLNNFVLSEENYQLFSEYLGWSDREAIFQHVSQVRDKALNVFQFYIVSEFKLLRMKTHPFYPSLLALSKKREDLKLLDLGCCFGADLRKLSLDGFPAGNLTGLDISTDFLELGYELFKDKDTSPTKFISADILSDDWPTKVAGLEFDIIYLGSFLHLFSQSQQEKILERVSHLLKPNGILFGRNLGSGEKEPICYMSERLKGERFFYTPQLLTETLKSLGFGDIDVVTIPKEQLEDFQNGTTRSSVHPFLIYTAVKNGV</sequence>
<dbReference type="PANTHER" id="PTHR35897:SF1">
    <property type="entry name" value="METHYLTRANSFERASE AUSD"/>
    <property type="match status" value="1"/>
</dbReference>
<dbReference type="InterPro" id="IPR041698">
    <property type="entry name" value="Methyltransf_25"/>
</dbReference>
<evidence type="ECO:0000256" key="4">
    <source>
        <dbReference type="ARBA" id="ARBA00038314"/>
    </source>
</evidence>
<protein>
    <submittedName>
        <fullName evidence="6">S-adenosyl-L-methionine-dependent methyltransferase</fullName>
    </submittedName>
</protein>
<keyword evidence="3" id="KW-0949">S-adenosyl-L-methionine</keyword>
<dbReference type="AlphaFoldDB" id="A0A1Y1Y4G4"/>
<dbReference type="InterPro" id="IPR029063">
    <property type="entry name" value="SAM-dependent_MTases_sf"/>
</dbReference>
<comment type="pathway">
    <text evidence="1">Secondary metabolite biosynthesis.</text>
</comment>
<dbReference type="OrthoDB" id="2094832at2759"/>
<reference evidence="6 7" key="1">
    <citation type="submission" date="2016-07" db="EMBL/GenBank/DDBJ databases">
        <title>Pervasive Adenine N6-methylation of Active Genes in Fungi.</title>
        <authorList>
            <consortium name="DOE Joint Genome Institute"/>
            <person name="Mondo S.J."/>
            <person name="Dannebaum R.O."/>
            <person name="Kuo R.C."/>
            <person name="Labutti K."/>
            <person name="Haridas S."/>
            <person name="Kuo A."/>
            <person name="Salamov A."/>
            <person name="Ahrendt S.R."/>
            <person name="Lipzen A."/>
            <person name="Sullivan W."/>
            <person name="Andreopoulos W.B."/>
            <person name="Clum A."/>
            <person name="Lindquist E."/>
            <person name="Daum C."/>
            <person name="Ramamoorthy G.K."/>
            <person name="Gryganskyi A."/>
            <person name="Culley D."/>
            <person name="Magnuson J.K."/>
            <person name="James T.Y."/>
            <person name="O'Malley M.A."/>
            <person name="Stajich J.E."/>
            <person name="Spatafora J.W."/>
            <person name="Visel A."/>
            <person name="Grigoriev I.V."/>
        </authorList>
    </citation>
    <scope>NUCLEOTIDE SEQUENCE [LARGE SCALE GENOMIC DNA]</scope>
    <source>
        <strain evidence="6 7">CBS 931.73</strain>
    </source>
</reference>
<evidence type="ECO:0000256" key="2">
    <source>
        <dbReference type="ARBA" id="ARBA00022679"/>
    </source>
</evidence>
<keyword evidence="6" id="KW-0489">Methyltransferase</keyword>
<organism evidence="6 7">
    <name type="scientific">Basidiobolus meristosporus CBS 931.73</name>
    <dbReference type="NCBI Taxonomy" id="1314790"/>
    <lineage>
        <taxon>Eukaryota</taxon>
        <taxon>Fungi</taxon>
        <taxon>Fungi incertae sedis</taxon>
        <taxon>Zoopagomycota</taxon>
        <taxon>Entomophthoromycotina</taxon>
        <taxon>Basidiobolomycetes</taxon>
        <taxon>Basidiobolales</taxon>
        <taxon>Basidiobolaceae</taxon>
        <taxon>Basidiobolus</taxon>
    </lineage>
</organism>
<dbReference type="Proteomes" id="UP000193498">
    <property type="component" value="Unassembled WGS sequence"/>
</dbReference>
<gene>
    <name evidence="6" type="ORF">K493DRAFT_354291</name>
</gene>
<proteinExistence type="inferred from homology"/>
<evidence type="ECO:0000256" key="3">
    <source>
        <dbReference type="ARBA" id="ARBA00022691"/>
    </source>
</evidence>
<dbReference type="Gene3D" id="3.40.50.150">
    <property type="entry name" value="Vaccinia Virus protein VP39"/>
    <property type="match status" value="1"/>
</dbReference>
<dbReference type="GO" id="GO:0032259">
    <property type="term" value="P:methylation"/>
    <property type="evidence" value="ECO:0007669"/>
    <property type="project" value="UniProtKB-KW"/>
</dbReference>
<dbReference type="GO" id="GO:0008168">
    <property type="term" value="F:methyltransferase activity"/>
    <property type="evidence" value="ECO:0007669"/>
    <property type="project" value="UniProtKB-KW"/>
</dbReference>
<evidence type="ECO:0000313" key="6">
    <source>
        <dbReference type="EMBL" id="ORX92606.1"/>
    </source>
</evidence>
<dbReference type="STRING" id="1314790.A0A1Y1Y4G4"/>
<dbReference type="CDD" id="cd02440">
    <property type="entry name" value="AdoMet_MTases"/>
    <property type="match status" value="1"/>
</dbReference>
<comment type="caution">
    <text evidence="6">The sequence shown here is derived from an EMBL/GenBank/DDBJ whole genome shotgun (WGS) entry which is preliminary data.</text>
</comment>
<dbReference type="SUPFAM" id="SSF53335">
    <property type="entry name" value="S-adenosyl-L-methionine-dependent methyltransferases"/>
    <property type="match status" value="1"/>
</dbReference>
<name>A0A1Y1Y4G4_9FUNG</name>
<dbReference type="InterPro" id="IPR051654">
    <property type="entry name" value="Meroterpenoid_MTases"/>
</dbReference>
<dbReference type="InParanoid" id="A0A1Y1Y4G4"/>
<evidence type="ECO:0000256" key="1">
    <source>
        <dbReference type="ARBA" id="ARBA00005179"/>
    </source>
</evidence>
<dbReference type="Pfam" id="PF13649">
    <property type="entry name" value="Methyltransf_25"/>
    <property type="match status" value="1"/>
</dbReference>
<feature type="domain" description="Methyltransferase" evidence="5">
    <location>
        <begin position="83"/>
        <end position="184"/>
    </location>
</feature>
<keyword evidence="2 6" id="KW-0808">Transferase</keyword>
<keyword evidence="7" id="KW-1185">Reference proteome</keyword>
<dbReference type="PANTHER" id="PTHR35897">
    <property type="entry name" value="METHYLTRANSFERASE AUSD"/>
    <property type="match status" value="1"/>
</dbReference>
<comment type="similarity">
    <text evidence="4">Belongs to the class I-like SAM-binding methyltransferase superfamily.</text>
</comment>
<accession>A0A1Y1Y4G4</accession>
<evidence type="ECO:0000259" key="5">
    <source>
        <dbReference type="Pfam" id="PF13649"/>
    </source>
</evidence>
<evidence type="ECO:0000313" key="7">
    <source>
        <dbReference type="Proteomes" id="UP000193498"/>
    </source>
</evidence>